<evidence type="ECO:0000256" key="1">
    <source>
        <dbReference type="ARBA" id="ARBA00007164"/>
    </source>
</evidence>
<keyword evidence="13" id="KW-1185">Reference proteome</keyword>
<keyword evidence="4" id="KW-0133">Cell shape</keyword>
<evidence type="ECO:0000313" key="12">
    <source>
        <dbReference type="EMBL" id="EHI61713.1"/>
    </source>
</evidence>
<dbReference type="InterPro" id="IPR018044">
    <property type="entry name" value="Peptidase_S11"/>
</dbReference>
<keyword evidence="10" id="KW-0472">Membrane</keyword>
<organism evidence="12 13">
    <name type="scientific">Hungatella hathewayi WAL-18680</name>
    <dbReference type="NCBI Taxonomy" id="742737"/>
    <lineage>
        <taxon>Bacteria</taxon>
        <taxon>Bacillati</taxon>
        <taxon>Bacillota</taxon>
        <taxon>Clostridia</taxon>
        <taxon>Lachnospirales</taxon>
        <taxon>Lachnospiraceae</taxon>
        <taxon>Hungatella</taxon>
    </lineage>
</organism>
<dbReference type="GO" id="GO:0009252">
    <property type="term" value="P:peptidoglycan biosynthetic process"/>
    <property type="evidence" value="ECO:0007669"/>
    <property type="project" value="UniProtKB-KW"/>
</dbReference>
<dbReference type="GO" id="GO:0006508">
    <property type="term" value="P:proteolysis"/>
    <property type="evidence" value="ECO:0007669"/>
    <property type="project" value="InterPro"/>
</dbReference>
<comment type="caution">
    <text evidence="12">The sequence shown here is derived from an EMBL/GenBank/DDBJ whole genome shotgun (WGS) entry which is preliminary data.</text>
</comment>
<feature type="binding site" evidence="8">
    <location>
        <position position="193"/>
    </location>
    <ligand>
        <name>substrate</name>
    </ligand>
</feature>
<keyword evidence="6" id="KW-0961">Cell wall biogenesis/degradation</keyword>
<evidence type="ECO:0000256" key="9">
    <source>
        <dbReference type="RuleBase" id="RU004016"/>
    </source>
</evidence>
<accession>G5I9H4</accession>
<keyword evidence="10" id="KW-0812">Transmembrane</keyword>
<evidence type="ECO:0000256" key="8">
    <source>
        <dbReference type="PIRSR" id="PIRSR618044-2"/>
    </source>
</evidence>
<evidence type="ECO:0000256" key="10">
    <source>
        <dbReference type="SAM" id="Phobius"/>
    </source>
</evidence>
<dbReference type="Proteomes" id="UP000005384">
    <property type="component" value="Unassembled WGS sequence"/>
</dbReference>
<name>G5I9H4_9FIRM</name>
<comment type="similarity">
    <text evidence="1 9">Belongs to the peptidase S11 family.</text>
</comment>
<feature type="domain" description="Peptidase S11 D-alanyl-D-alanine carboxypeptidase A N-terminal" evidence="11">
    <location>
        <begin position="1"/>
        <end position="222"/>
    </location>
</feature>
<dbReference type="InterPro" id="IPR001967">
    <property type="entry name" value="Peptidase_S11_N"/>
</dbReference>
<evidence type="ECO:0000256" key="5">
    <source>
        <dbReference type="ARBA" id="ARBA00022984"/>
    </source>
</evidence>
<dbReference type="PANTHER" id="PTHR21581:SF33">
    <property type="entry name" value="D-ALANYL-D-ALANINE CARBOXYPEPTIDASE DACB"/>
    <property type="match status" value="1"/>
</dbReference>
<dbReference type="PATRIC" id="fig|742737.3.peg.157"/>
<evidence type="ECO:0000256" key="4">
    <source>
        <dbReference type="ARBA" id="ARBA00022960"/>
    </source>
</evidence>
<dbReference type="PRINTS" id="PR00725">
    <property type="entry name" value="DADACBPTASE1"/>
</dbReference>
<dbReference type="GO" id="GO:0071555">
    <property type="term" value="P:cell wall organization"/>
    <property type="evidence" value="ECO:0007669"/>
    <property type="project" value="UniProtKB-KW"/>
</dbReference>
<dbReference type="EMBL" id="ADLN01000001">
    <property type="protein sequence ID" value="EHI61713.1"/>
    <property type="molecule type" value="Genomic_DNA"/>
</dbReference>
<feature type="active site" description="Proton acceptor" evidence="7">
    <location>
        <position position="25"/>
    </location>
</feature>
<dbReference type="Pfam" id="PF00768">
    <property type="entry name" value="Peptidase_S11"/>
    <property type="match status" value="1"/>
</dbReference>
<evidence type="ECO:0000313" key="13">
    <source>
        <dbReference type="Proteomes" id="UP000005384"/>
    </source>
</evidence>
<evidence type="ECO:0000256" key="6">
    <source>
        <dbReference type="ARBA" id="ARBA00023316"/>
    </source>
</evidence>
<keyword evidence="5" id="KW-0573">Peptidoglycan synthesis</keyword>
<keyword evidence="2" id="KW-0732">Signal</keyword>
<dbReference type="GO" id="GO:0008360">
    <property type="term" value="P:regulation of cell shape"/>
    <property type="evidence" value="ECO:0007669"/>
    <property type="project" value="UniProtKB-KW"/>
</dbReference>
<protein>
    <recommendedName>
        <fullName evidence="11">Peptidase S11 D-alanyl-D-alanine carboxypeptidase A N-terminal domain-containing protein</fullName>
    </recommendedName>
</protein>
<dbReference type="AlphaFoldDB" id="G5I9H4"/>
<keyword evidence="3" id="KW-0378">Hydrolase</keyword>
<dbReference type="SUPFAM" id="SSF56601">
    <property type="entry name" value="beta-lactamase/transpeptidase-like"/>
    <property type="match status" value="1"/>
</dbReference>
<dbReference type="InterPro" id="IPR012338">
    <property type="entry name" value="Beta-lactam/transpept-like"/>
</dbReference>
<dbReference type="Gene3D" id="3.40.710.10">
    <property type="entry name" value="DD-peptidase/beta-lactamase superfamily"/>
    <property type="match status" value="1"/>
</dbReference>
<feature type="active site" evidence="7">
    <location>
        <position position="80"/>
    </location>
</feature>
<evidence type="ECO:0000256" key="7">
    <source>
        <dbReference type="PIRSR" id="PIRSR618044-1"/>
    </source>
</evidence>
<keyword evidence="10" id="KW-1133">Transmembrane helix</keyword>
<reference evidence="12 13" key="1">
    <citation type="submission" date="2011-08" db="EMBL/GenBank/DDBJ databases">
        <title>The Genome Sequence of Clostridium hathewayi WAL-18680.</title>
        <authorList>
            <consortium name="The Broad Institute Genome Sequencing Platform"/>
            <person name="Earl A."/>
            <person name="Ward D."/>
            <person name="Feldgarden M."/>
            <person name="Gevers D."/>
            <person name="Finegold S.M."/>
            <person name="Summanen P.H."/>
            <person name="Molitoris D.R."/>
            <person name="Song M."/>
            <person name="Daigneault M."/>
            <person name="Allen-Vercoe E."/>
            <person name="Young S.K."/>
            <person name="Zeng Q."/>
            <person name="Gargeya S."/>
            <person name="Fitzgerald M."/>
            <person name="Haas B."/>
            <person name="Abouelleil A."/>
            <person name="Alvarado L."/>
            <person name="Arachchi H.M."/>
            <person name="Berlin A."/>
            <person name="Brown A."/>
            <person name="Chapman S.B."/>
            <person name="Chen Z."/>
            <person name="Dunbar C."/>
            <person name="Freedman E."/>
            <person name="Gearin G."/>
            <person name="Gellesch M."/>
            <person name="Goldberg J."/>
            <person name="Griggs A."/>
            <person name="Gujja S."/>
            <person name="Heiman D."/>
            <person name="Howarth C."/>
            <person name="Larson L."/>
            <person name="Lui A."/>
            <person name="MacDonald P.J.P."/>
            <person name="Montmayeur A."/>
            <person name="Murphy C."/>
            <person name="Neiman D."/>
            <person name="Pearson M."/>
            <person name="Priest M."/>
            <person name="Roberts A."/>
            <person name="Saif S."/>
            <person name="Shea T."/>
            <person name="Shenoy N."/>
            <person name="Sisk P."/>
            <person name="Stolte C."/>
            <person name="Sykes S."/>
            <person name="Wortman J."/>
            <person name="Nusbaum C."/>
            <person name="Birren B."/>
        </authorList>
    </citation>
    <scope>NUCLEOTIDE SEQUENCE [LARGE SCALE GENOMIC DNA]</scope>
    <source>
        <strain evidence="12 13">WAL-18680</strain>
    </source>
</reference>
<gene>
    <name evidence="12" type="ORF">HMPREF9473_00164</name>
</gene>
<evidence type="ECO:0000259" key="11">
    <source>
        <dbReference type="Pfam" id="PF00768"/>
    </source>
</evidence>
<dbReference type="HOGENOM" id="CLU_027070_7_1_9"/>
<evidence type="ECO:0000256" key="3">
    <source>
        <dbReference type="ARBA" id="ARBA00022801"/>
    </source>
</evidence>
<feature type="active site" description="Acyl-ester intermediate" evidence="7">
    <location>
        <position position="22"/>
    </location>
</feature>
<dbReference type="GO" id="GO:0009002">
    <property type="term" value="F:serine-type D-Ala-D-Ala carboxypeptidase activity"/>
    <property type="evidence" value="ECO:0007669"/>
    <property type="project" value="InterPro"/>
</dbReference>
<evidence type="ECO:0000256" key="2">
    <source>
        <dbReference type="ARBA" id="ARBA00022729"/>
    </source>
</evidence>
<proteinExistence type="inferred from homology"/>
<sequence>MDADTGTILYSKNAHIPYFPASITKILTALIVIENCDLNETVTFSHNAVYNVESNSSSAGLDVGDTLSVRDCLYAMLLKSANEVANALAEHVAGTTEDFAVLMNQKAASLGCQDSNFANPSGLNNPDHYTSVYDMALIGQAALKNETFVDIDSTLYYDLPVTKRNPDGARIYPGHKMIKKNSAEYYSGAFGGKTGYTSLAGNTLVTFAKRDGMTLVSVILNGHQTHYSDTRKLLDFGFQNFQSVVASDYDNTYTSIENDMTIAGLSASNLSGLMLDKTSRVTLPKNTDFSSVTSSITYDLSDADPADAIAKIQYQLGDRAVGATYLELKTSDISGPAIPATTLADIADITLESTTVPEPEPVKKEPIKIPPIVWTVLAVVVALALLITIIIMVKGYLERKEASERNRRREKRLQRLQEIGYSSVEFDLLMEQKRSSYTLKPSKRRWNIKFPFRKK</sequence>
<feature type="transmembrane region" description="Helical" evidence="10">
    <location>
        <begin position="372"/>
        <end position="397"/>
    </location>
</feature>
<dbReference type="PANTHER" id="PTHR21581">
    <property type="entry name" value="D-ALANYL-D-ALANINE CARBOXYPEPTIDASE"/>
    <property type="match status" value="1"/>
</dbReference>